<comment type="caution">
    <text evidence="4">The sequence shown here is derived from an EMBL/GenBank/DDBJ whole genome shotgun (WGS) entry which is preliminary data.</text>
</comment>
<feature type="coiled-coil region" evidence="1">
    <location>
        <begin position="132"/>
        <end position="166"/>
    </location>
</feature>
<feature type="signal peptide" evidence="3">
    <location>
        <begin position="1"/>
        <end position="20"/>
    </location>
</feature>
<proteinExistence type="predicted"/>
<gene>
    <name evidence="4" type="ORF">HCN44_002785</name>
</gene>
<accession>A0A834XRH2</accession>
<feature type="compositionally biased region" description="Basic and acidic residues" evidence="2">
    <location>
        <begin position="289"/>
        <end position="312"/>
    </location>
</feature>
<feature type="region of interest" description="Disordered" evidence="2">
    <location>
        <begin position="289"/>
        <end position="324"/>
    </location>
</feature>
<evidence type="ECO:0000313" key="5">
    <source>
        <dbReference type="Proteomes" id="UP000639338"/>
    </source>
</evidence>
<feature type="chain" id="PRO_5033054507" description="Odorant-binding protein" evidence="3">
    <location>
        <begin position="21"/>
        <end position="380"/>
    </location>
</feature>
<organism evidence="4 5">
    <name type="scientific">Aphidius gifuensis</name>
    <name type="common">Parasitoid wasp</name>
    <dbReference type="NCBI Taxonomy" id="684658"/>
    <lineage>
        <taxon>Eukaryota</taxon>
        <taxon>Metazoa</taxon>
        <taxon>Ecdysozoa</taxon>
        <taxon>Arthropoda</taxon>
        <taxon>Hexapoda</taxon>
        <taxon>Insecta</taxon>
        <taxon>Pterygota</taxon>
        <taxon>Neoptera</taxon>
        <taxon>Endopterygota</taxon>
        <taxon>Hymenoptera</taxon>
        <taxon>Apocrita</taxon>
        <taxon>Ichneumonoidea</taxon>
        <taxon>Braconidae</taxon>
        <taxon>Aphidiinae</taxon>
        <taxon>Aphidius</taxon>
    </lineage>
</organism>
<evidence type="ECO:0008006" key="6">
    <source>
        <dbReference type="Google" id="ProtNLM"/>
    </source>
</evidence>
<reference evidence="4 5" key="1">
    <citation type="submission" date="2020-08" db="EMBL/GenBank/DDBJ databases">
        <title>Aphidius gifuensis genome sequencing and assembly.</title>
        <authorList>
            <person name="Du Z."/>
        </authorList>
    </citation>
    <scope>NUCLEOTIDE SEQUENCE [LARGE SCALE GENOMIC DNA]</scope>
    <source>
        <strain evidence="4">YNYX2018</strain>
        <tissue evidence="4">Adults</tissue>
    </source>
</reference>
<keyword evidence="5" id="KW-1185">Reference proteome</keyword>
<dbReference type="EMBL" id="JACMRX010000004">
    <property type="protein sequence ID" value="KAF7991223.1"/>
    <property type="molecule type" value="Genomic_DNA"/>
</dbReference>
<evidence type="ECO:0000313" key="4">
    <source>
        <dbReference type="EMBL" id="KAF7991223.1"/>
    </source>
</evidence>
<evidence type="ECO:0000256" key="1">
    <source>
        <dbReference type="SAM" id="Coils"/>
    </source>
</evidence>
<keyword evidence="1" id="KW-0175">Coiled coil</keyword>
<keyword evidence="3" id="KW-0732">Signal</keyword>
<evidence type="ECO:0000256" key="3">
    <source>
        <dbReference type="SAM" id="SignalP"/>
    </source>
</evidence>
<protein>
    <recommendedName>
        <fullName evidence="6">Odorant-binding protein</fullName>
    </recommendedName>
</protein>
<dbReference type="AlphaFoldDB" id="A0A834XRH2"/>
<sequence length="380" mass="44618">MNFAILIVGVVLFSATNIDGLIENTKSFKCKFSSCCHNAQKPSNYSHVKIEYTVNFTSESAYLTILSMNQEEKNNIIYRVSNITSAEPGNHTLKTRDNFIYCFFQVKNQSELSNKKIPFFYSFGYEFDEDSFKAETQQIQGQLEEKRKIEEEIKENVKNITKEEEIKIGEKSIEIKEQVGSKNITEEKIETAEKDKLDKSIKIEDEQIKIKENTKNITKEEEIKIEEKSIEIKEQVESKNITEEKIEIAEKDKLDKSIKIEDEQIKIKENTKNITEEKIKIDEKQELEKSIEIKNNDKQENNNNEEDKKIKNQDFGIKSSQEKLTSDNCTKIQEETFKKEEIKETFKKEEIKEEKKKNQDIFSLGYLVKIWEKAWSMRKG</sequence>
<name>A0A834XRH2_APHGI</name>
<dbReference type="Proteomes" id="UP000639338">
    <property type="component" value="Unassembled WGS sequence"/>
</dbReference>
<evidence type="ECO:0000256" key="2">
    <source>
        <dbReference type="SAM" id="MobiDB-lite"/>
    </source>
</evidence>